<dbReference type="GeneID" id="36560956"/>
<protein>
    <recommendedName>
        <fullName evidence="4">BTB domain-containing protein</fullName>
    </recommendedName>
</protein>
<feature type="compositionally biased region" description="Acidic residues" evidence="1">
    <location>
        <begin position="54"/>
        <end position="64"/>
    </location>
</feature>
<dbReference type="InterPro" id="IPR011333">
    <property type="entry name" value="SKP1/BTB/POZ_sf"/>
</dbReference>
<proteinExistence type="predicted"/>
<name>A0A2I2G8B4_9EURO</name>
<dbReference type="Gene3D" id="3.30.710.10">
    <property type="entry name" value="Potassium Channel Kv1.1, Chain A"/>
    <property type="match status" value="1"/>
</dbReference>
<feature type="compositionally biased region" description="Basic and acidic residues" evidence="1">
    <location>
        <begin position="78"/>
        <end position="89"/>
    </location>
</feature>
<evidence type="ECO:0000313" key="2">
    <source>
        <dbReference type="EMBL" id="PLB49105.1"/>
    </source>
</evidence>
<reference evidence="2 3" key="1">
    <citation type="submission" date="2016-12" db="EMBL/GenBank/DDBJ databases">
        <title>The genomes of Aspergillus section Nigri reveals drivers in fungal speciation.</title>
        <authorList>
            <consortium name="DOE Joint Genome Institute"/>
            <person name="Vesth T.C."/>
            <person name="Nybo J."/>
            <person name="Theobald S."/>
            <person name="Brandl J."/>
            <person name="Frisvad J.C."/>
            <person name="Nielsen K.F."/>
            <person name="Lyhne E.K."/>
            <person name="Kogle M.E."/>
            <person name="Kuo A."/>
            <person name="Riley R."/>
            <person name="Clum A."/>
            <person name="Nolan M."/>
            <person name="Lipzen A."/>
            <person name="Salamov A."/>
            <person name="Henrissat B."/>
            <person name="Wiebenga A."/>
            <person name="De Vries R.P."/>
            <person name="Grigoriev I.V."/>
            <person name="Mortensen U.H."/>
            <person name="Andersen M.R."/>
            <person name="Baker S.E."/>
        </authorList>
    </citation>
    <scope>NUCLEOTIDE SEQUENCE [LARGE SCALE GENOMIC DNA]</scope>
    <source>
        <strain evidence="2 3">IBT 23096</strain>
    </source>
</reference>
<evidence type="ECO:0000313" key="3">
    <source>
        <dbReference type="Proteomes" id="UP000234275"/>
    </source>
</evidence>
<dbReference type="VEuPathDB" id="FungiDB:P170DRAFT_475422"/>
<feature type="region of interest" description="Disordered" evidence="1">
    <location>
        <begin position="54"/>
        <end position="89"/>
    </location>
</feature>
<dbReference type="PANTHER" id="PTHR47843">
    <property type="entry name" value="BTB DOMAIN-CONTAINING PROTEIN-RELATED"/>
    <property type="match status" value="1"/>
</dbReference>
<sequence>MSPPAIWKKSMQDLLSSGEFSDCKESHEQTVDLPEDDVNTVKRVITFMYTHDYDEEGPEDEYTDDDNHSTSDQSTEGTSDRPQDDANTENEHNAVVYIHLIVYRAADKFGIEDLKSLVAEKLVSWTETGWCSNTFFKTAQDIMGVTPLHKERLSKLVTDTITKHFSHFIKFNNLKLKQLLADNEAIGSAALIKMIDQQRIIGTREEWIQCLEKALRWILSKNHRNGTYYL</sequence>
<accession>A0A2I2G8B4</accession>
<evidence type="ECO:0000256" key="1">
    <source>
        <dbReference type="SAM" id="MobiDB-lite"/>
    </source>
</evidence>
<dbReference type="RefSeq" id="XP_024704407.1">
    <property type="nucleotide sequence ID" value="XM_024853258.1"/>
</dbReference>
<keyword evidence="3" id="KW-1185">Reference proteome</keyword>
<evidence type="ECO:0008006" key="4">
    <source>
        <dbReference type="Google" id="ProtNLM"/>
    </source>
</evidence>
<dbReference type="EMBL" id="MSFO01000004">
    <property type="protein sequence ID" value="PLB49105.1"/>
    <property type="molecule type" value="Genomic_DNA"/>
</dbReference>
<dbReference type="STRING" id="1392250.A0A2I2G8B4"/>
<dbReference type="Proteomes" id="UP000234275">
    <property type="component" value="Unassembled WGS sequence"/>
</dbReference>
<dbReference type="AlphaFoldDB" id="A0A2I2G8B4"/>
<comment type="caution">
    <text evidence="2">The sequence shown here is derived from an EMBL/GenBank/DDBJ whole genome shotgun (WGS) entry which is preliminary data.</text>
</comment>
<organism evidence="2 3">
    <name type="scientific">Aspergillus steynii IBT 23096</name>
    <dbReference type="NCBI Taxonomy" id="1392250"/>
    <lineage>
        <taxon>Eukaryota</taxon>
        <taxon>Fungi</taxon>
        <taxon>Dikarya</taxon>
        <taxon>Ascomycota</taxon>
        <taxon>Pezizomycotina</taxon>
        <taxon>Eurotiomycetes</taxon>
        <taxon>Eurotiomycetidae</taxon>
        <taxon>Eurotiales</taxon>
        <taxon>Aspergillaceae</taxon>
        <taxon>Aspergillus</taxon>
        <taxon>Aspergillus subgen. Circumdati</taxon>
    </lineage>
</organism>
<dbReference type="PANTHER" id="PTHR47843:SF5">
    <property type="entry name" value="BTB_POZ DOMAIN PROTEIN"/>
    <property type="match status" value="1"/>
</dbReference>
<dbReference type="OrthoDB" id="6359816at2759"/>
<gene>
    <name evidence="2" type="ORF">P170DRAFT_475422</name>
</gene>